<dbReference type="Proteomes" id="UP000253083">
    <property type="component" value="Unassembled WGS sequence"/>
</dbReference>
<comment type="caution">
    <text evidence="7">The sequence shown here is derived from an EMBL/GenBank/DDBJ whole genome shotgun (WGS) entry which is preliminary data.</text>
</comment>
<dbReference type="EMBL" id="QNRT01000003">
    <property type="protein sequence ID" value="RBP49736.1"/>
    <property type="molecule type" value="Genomic_DNA"/>
</dbReference>
<dbReference type="InterPro" id="IPR029028">
    <property type="entry name" value="Alpha/beta_knot_MTases"/>
</dbReference>
<dbReference type="PIRSF" id="PIRSF004808">
    <property type="entry name" value="LasT"/>
    <property type="match status" value="1"/>
</dbReference>
<comment type="subcellular location">
    <subcellularLocation>
        <location evidence="5">Cytoplasm</location>
    </subcellularLocation>
</comment>
<dbReference type="CDD" id="cd18093">
    <property type="entry name" value="SpoU-like_TrmJ"/>
    <property type="match status" value="1"/>
</dbReference>
<organism evidence="7 8">
    <name type="scientific">Arenicella xantha</name>
    <dbReference type="NCBI Taxonomy" id="644221"/>
    <lineage>
        <taxon>Bacteria</taxon>
        <taxon>Pseudomonadati</taxon>
        <taxon>Pseudomonadota</taxon>
        <taxon>Gammaproteobacteria</taxon>
        <taxon>Arenicellales</taxon>
        <taxon>Arenicellaceae</taxon>
        <taxon>Arenicella</taxon>
    </lineage>
</organism>
<comment type="catalytic activity">
    <reaction evidence="5">
        <text>cytidine(32) in tRNA + S-adenosyl-L-methionine = 2'-O-methylcytidine(32) in tRNA + S-adenosyl-L-homocysteine + H(+)</text>
        <dbReference type="Rhea" id="RHEA:42932"/>
        <dbReference type="Rhea" id="RHEA-COMP:10288"/>
        <dbReference type="Rhea" id="RHEA-COMP:10289"/>
        <dbReference type="ChEBI" id="CHEBI:15378"/>
        <dbReference type="ChEBI" id="CHEBI:57856"/>
        <dbReference type="ChEBI" id="CHEBI:59789"/>
        <dbReference type="ChEBI" id="CHEBI:74495"/>
        <dbReference type="ChEBI" id="CHEBI:82748"/>
        <dbReference type="EC" id="2.1.1.200"/>
    </reaction>
</comment>
<accession>A0A395JI25</accession>
<keyword evidence="5" id="KW-0963">Cytoplasm</keyword>
<dbReference type="GO" id="GO:0003723">
    <property type="term" value="F:RNA binding"/>
    <property type="evidence" value="ECO:0007669"/>
    <property type="project" value="InterPro"/>
</dbReference>
<dbReference type="SUPFAM" id="SSF75217">
    <property type="entry name" value="alpha/beta knot"/>
    <property type="match status" value="1"/>
</dbReference>
<keyword evidence="3 7" id="KW-0808">Transferase</keyword>
<comment type="catalytic activity">
    <reaction evidence="5">
        <text>uridine(32) in tRNA + S-adenosyl-L-methionine = 2'-O-methyluridine(32) in tRNA + S-adenosyl-L-homocysteine + H(+)</text>
        <dbReference type="Rhea" id="RHEA:42936"/>
        <dbReference type="Rhea" id="RHEA-COMP:10107"/>
        <dbReference type="Rhea" id="RHEA-COMP:10290"/>
        <dbReference type="ChEBI" id="CHEBI:15378"/>
        <dbReference type="ChEBI" id="CHEBI:57856"/>
        <dbReference type="ChEBI" id="CHEBI:59789"/>
        <dbReference type="ChEBI" id="CHEBI:65315"/>
        <dbReference type="ChEBI" id="CHEBI:74478"/>
        <dbReference type="EC" id="2.1.1.200"/>
    </reaction>
</comment>
<name>A0A395JI25_9GAMM</name>
<dbReference type="GO" id="GO:0002128">
    <property type="term" value="P:tRNA nucleoside ribose methylation"/>
    <property type="evidence" value="ECO:0007669"/>
    <property type="project" value="TreeGrafter"/>
</dbReference>
<dbReference type="InterPro" id="IPR029026">
    <property type="entry name" value="tRNA_m1G_MTases_N"/>
</dbReference>
<evidence type="ECO:0000313" key="7">
    <source>
        <dbReference type="EMBL" id="RBP49736.1"/>
    </source>
</evidence>
<comment type="function">
    <text evidence="5">Catalyzes the formation of 2'O-methylated cytidine (Cm32) or 2'O-methylated uridine (Um32) at position 32 in tRNA.</text>
</comment>
<dbReference type="Pfam" id="PF00588">
    <property type="entry name" value="SpoU_methylase"/>
    <property type="match status" value="1"/>
</dbReference>
<evidence type="ECO:0000256" key="3">
    <source>
        <dbReference type="ARBA" id="ARBA00022679"/>
    </source>
</evidence>
<dbReference type="InParanoid" id="A0A395JI25"/>
<dbReference type="PANTHER" id="PTHR42786">
    <property type="entry name" value="TRNA/RRNA METHYLTRANSFERASE"/>
    <property type="match status" value="1"/>
</dbReference>
<dbReference type="FunFam" id="3.40.1280.10:FF:000006">
    <property type="entry name" value="Uncharacterized tRNA/rRNA methyltransferase HI_0380"/>
    <property type="match status" value="1"/>
</dbReference>
<evidence type="ECO:0000313" key="8">
    <source>
        <dbReference type="Proteomes" id="UP000253083"/>
    </source>
</evidence>
<keyword evidence="8" id="KW-1185">Reference proteome</keyword>
<evidence type="ECO:0000256" key="1">
    <source>
        <dbReference type="ARBA" id="ARBA00007228"/>
    </source>
</evidence>
<dbReference type="InterPro" id="IPR004384">
    <property type="entry name" value="RNA_MeTrfase_TrmJ/LasT"/>
</dbReference>
<dbReference type="Gene3D" id="1.10.8.590">
    <property type="match status" value="1"/>
</dbReference>
<dbReference type="InterPro" id="IPR001537">
    <property type="entry name" value="SpoU_MeTrfase"/>
</dbReference>
<dbReference type="RefSeq" id="WP_113954738.1">
    <property type="nucleotide sequence ID" value="NZ_QNRT01000003.1"/>
</dbReference>
<keyword evidence="4 5" id="KW-0949">S-adenosyl-L-methionine</keyword>
<dbReference type="GO" id="GO:0106339">
    <property type="term" value="F:tRNA (cytidine(32)-2'-O)-methyltransferase activity"/>
    <property type="evidence" value="ECO:0007669"/>
    <property type="project" value="RHEA"/>
</dbReference>
<dbReference type="OrthoDB" id="9806346at2"/>
<feature type="domain" description="tRNA/rRNA methyltransferase SpoU type" evidence="6">
    <location>
        <begin position="5"/>
        <end position="153"/>
    </location>
</feature>
<dbReference type="GO" id="GO:0005829">
    <property type="term" value="C:cytosol"/>
    <property type="evidence" value="ECO:0007669"/>
    <property type="project" value="TreeGrafter"/>
</dbReference>
<comment type="similarity">
    <text evidence="1">Belongs to the class IV-like SAM-binding methyltransferase superfamily. RNA methyltransferase TrmH family.</text>
</comment>
<comment type="subunit">
    <text evidence="5">Homodimer.</text>
</comment>
<gene>
    <name evidence="5" type="primary">trmJ</name>
    <name evidence="7" type="ORF">DFR28_103161</name>
</gene>
<dbReference type="NCBIfam" id="TIGR00050">
    <property type="entry name" value="rRNA_methyl_1"/>
    <property type="match status" value="1"/>
</dbReference>
<evidence type="ECO:0000256" key="2">
    <source>
        <dbReference type="ARBA" id="ARBA00022603"/>
    </source>
</evidence>
<dbReference type="AlphaFoldDB" id="A0A395JI25"/>
<dbReference type="PANTHER" id="PTHR42786:SF2">
    <property type="entry name" value="TRNA (CYTIDINE_URIDINE-2'-O-)-METHYLTRANSFERASE TRMJ"/>
    <property type="match status" value="1"/>
</dbReference>
<protein>
    <recommendedName>
        <fullName evidence="5">tRNA (cytidine/uridine-2'-O-)-methyltransferase TrmJ</fullName>
        <ecNumber evidence="5">2.1.1.200</ecNumber>
    </recommendedName>
    <alternativeName>
        <fullName evidence="5">tRNA (cytidine(32)/uridine(32)-2'-O)-methyltransferase</fullName>
    </alternativeName>
    <alternativeName>
        <fullName evidence="5">tRNA Cm32/Um32 methyltransferase</fullName>
    </alternativeName>
</protein>
<sequence>MLKNVRIILVRTFHPGNIGSAARSMKTMGLSDLCLVNPRDFPAQEAEKMAAGATDLLASATIKDSLTEAVADCTVVIASTARPRGYDLPELDPEAAAEMLTSAAQQSPVALIFGPERMGLHNDDIRHAKYRVTIPANPEYSSLNMAAAVQTLSYEIYKRHHTEQSITPETPAKSLPTSAEVEMLFEHTEQVLRKIQFLRPHQGETMQRIRHLVTRAEPDALELNILRGILTAMEKNIK</sequence>
<proteinExistence type="inferred from homology"/>
<dbReference type="FunCoup" id="A0A395JI25">
    <property type="interactions" value="188"/>
</dbReference>
<dbReference type="GO" id="GO:0160206">
    <property type="term" value="F:tRNA (cytidine(32)/uridine(32)-2'-O)-methyltransferase activity"/>
    <property type="evidence" value="ECO:0007669"/>
    <property type="project" value="UniProtKB-EC"/>
</dbReference>
<evidence type="ECO:0000256" key="5">
    <source>
        <dbReference type="RuleBase" id="RU362024"/>
    </source>
</evidence>
<keyword evidence="2 5" id="KW-0489">Methyltransferase</keyword>
<dbReference type="EC" id="2.1.1.200" evidence="5"/>
<reference evidence="7 8" key="1">
    <citation type="submission" date="2018-06" db="EMBL/GenBank/DDBJ databases">
        <title>Genomic Encyclopedia of Type Strains, Phase IV (KMG-IV): sequencing the most valuable type-strain genomes for metagenomic binning, comparative biology and taxonomic classification.</title>
        <authorList>
            <person name="Goeker M."/>
        </authorList>
    </citation>
    <scope>NUCLEOTIDE SEQUENCE [LARGE SCALE GENOMIC DNA]</scope>
    <source>
        <strain evidence="7 8">DSM 24032</strain>
    </source>
</reference>
<keyword evidence="5" id="KW-0819">tRNA processing</keyword>
<dbReference type="Gene3D" id="3.40.1280.10">
    <property type="match status" value="1"/>
</dbReference>
<evidence type="ECO:0000259" key="6">
    <source>
        <dbReference type="Pfam" id="PF00588"/>
    </source>
</evidence>
<evidence type="ECO:0000256" key="4">
    <source>
        <dbReference type="ARBA" id="ARBA00022691"/>
    </source>
</evidence>